<dbReference type="AlphaFoldDB" id="A0A3Q8WTZ0"/>
<dbReference type="RefSeq" id="WP_126040822.1">
    <property type="nucleotide sequence ID" value="NZ_CP034438.1"/>
</dbReference>
<dbReference type="EMBL" id="CP034438">
    <property type="protein sequence ID" value="AZN30250.1"/>
    <property type="molecule type" value="Genomic_DNA"/>
</dbReference>
<sequence length="328" mass="36258">MSPALARLASQLLVEGRDPEGVVSHFGAMQGQDLPGVITSIALRATGGRQAVIDAFNSGEIVRTWPQRGTLHVVGADRVRDLLVVARERTFPQTVRRRRELGIDEDVLERARDVVGTAVGSGITRTELVEAWRQAGLATEQGRAYHLIFHLSLEGLLVWGPMVGKEQHLVLLDEWVPQAKERDYDEIVADIVTRYVTSHAPTTRRDVAWWANLPLRDVDRALASSGLVERDGWWWGTDDHGAASPRSLHLLPGFDEMLLGYADRSASLNPDRAADICPGGNGVFKPTIMLGGRVIGTWQRTGRQASFFAEPSEALRRRVTTKLEEIPL</sequence>
<dbReference type="GO" id="GO:0003677">
    <property type="term" value="F:DNA binding"/>
    <property type="evidence" value="ECO:0007669"/>
    <property type="project" value="UniProtKB-KW"/>
</dbReference>
<dbReference type="PANTHER" id="PTHR38479">
    <property type="entry name" value="LMO0824 PROTEIN"/>
    <property type="match status" value="1"/>
</dbReference>
<proteinExistence type="predicted"/>
<accession>A0A3Q8WTZ0</accession>
<organism evidence="1 2">
    <name type="scientific">Flaviflexus salsibiostraticola</name>
    <dbReference type="NCBI Taxonomy" id="1282737"/>
    <lineage>
        <taxon>Bacteria</taxon>
        <taxon>Bacillati</taxon>
        <taxon>Actinomycetota</taxon>
        <taxon>Actinomycetes</taxon>
        <taxon>Actinomycetales</taxon>
        <taxon>Actinomycetaceae</taxon>
        <taxon>Flaviflexus</taxon>
    </lineage>
</organism>
<keyword evidence="1" id="KW-0238">DNA-binding</keyword>
<dbReference type="InterPro" id="IPR009351">
    <property type="entry name" value="AlkZ-like"/>
</dbReference>
<evidence type="ECO:0000313" key="2">
    <source>
        <dbReference type="Proteomes" id="UP000270021"/>
    </source>
</evidence>
<dbReference type="KEGG" id="fsl:EJO69_07980"/>
<evidence type="ECO:0000313" key="1">
    <source>
        <dbReference type="EMBL" id="AZN30250.1"/>
    </source>
</evidence>
<reference evidence="1 2" key="1">
    <citation type="submission" date="2018-12" db="EMBL/GenBank/DDBJ databases">
        <title>Complete genome sequence of Flaviflexus salsibiostraticola KCTC 33148.</title>
        <authorList>
            <person name="Bae J.-W."/>
        </authorList>
    </citation>
    <scope>NUCLEOTIDE SEQUENCE [LARGE SCALE GENOMIC DNA]</scope>
    <source>
        <strain evidence="1 2">KCTC 33148</strain>
    </source>
</reference>
<name>A0A3Q8WTZ0_9ACTO</name>
<dbReference type="Proteomes" id="UP000270021">
    <property type="component" value="Chromosome"/>
</dbReference>
<keyword evidence="2" id="KW-1185">Reference proteome</keyword>
<dbReference type="Pfam" id="PF06224">
    <property type="entry name" value="AlkZ-like"/>
    <property type="match status" value="1"/>
</dbReference>
<protein>
    <submittedName>
        <fullName evidence="1">Winged helix DNA-binding domain-containing protein</fullName>
    </submittedName>
</protein>
<dbReference type="PANTHER" id="PTHR38479:SF2">
    <property type="entry name" value="WINGED HELIX DNA-BINDING DOMAIN-CONTAINING PROTEIN"/>
    <property type="match status" value="1"/>
</dbReference>
<dbReference type="OrthoDB" id="9148135at2"/>
<gene>
    <name evidence="1" type="ORF">EJO69_07980</name>
</gene>